<dbReference type="Proteomes" id="UP000183788">
    <property type="component" value="Unassembled WGS sequence"/>
</dbReference>
<evidence type="ECO:0000313" key="3">
    <source>
        <dbReference type="Proteomes" id="UP000183788"/>
    </source>
</evidence>
<accession>A0A1K1S7A5</accession>
<dbReference type="OrthoDB" id="680797at2"/>
<dbReference type="InterPro" id="IPR037079">
    <property type="entry name" value="AF2212/PG0164-like_sf"/>
</dbReference>
<dbReference type="Proteomes" id="UP001326715">
    <property type="component" value="Chromosome"/>
</dbReference>
<dbReference type="SUPFAM" id="SSF141694">
    <property type="entry name" value="AF2212/PG0164-like"/>
    <property type="match status" value="1"/>
</dbReference>
<evidence type="ECO:0000313" key="4">
    <source>
        <dbReference type="Proteomes" id="UP001326715"/>
    </source>
</evidence>
<dbReference type="Gene3D" id="2.40.30.100">
    <property type="entry name" value="AF2212/PG0164-like"/>
    <property type="match status" value="1"/>
</dbReference>
<gene>
    <name evidence="1" type="ORF">SAMN05661012_04915</name>
    <name evidence="2" type="ORF">SR876_12220</name>
</gene>
<name>A0A1K1S7A5_9BACT</name>
<keyword evidence="4" id="KW-1185">Reference proteome</keyword>
<dbReference type="EMBL" id="FPIZ01000018">
    <property type="protein sequence ID" value="SFW80206.1"/>
    <property type="molecule type" value="Genomic_DNA"/>
</dbReference>
<dbReference type="EMBL" id="CP140154">
    <property type="protein sequence ID" value="WQG92274.1"/>
    <property type="molecule type" value="Genomic_DNA"/>
</dbReference>
<reference evidence="2 4" key="2">
    <citation type="submission" date="2023-11" db="EMBL/GenBank/DDBJ databases">
        <title>MicrobeMod: A computational toolkit for identifying prokaryotic methylation and restriction-modification with nanopore sequencing.</title>
        <authorList>
            <person name="Crits-Christoph A."/>
            <person name="Kang S.C."/>
            <person name="Lee H."/>
            <person name="Ostrov N."/>
        </authorList>
    </citation>
    <scope>NUCLEOTIDE SEQUENCE [LARGE SCALE GENOMIC DNA]</scope>
    <source>
        <strain evidence="2 4">ATCC 23090</strain>
    </source>
</reference>
<sequence>MIKFKATIKKFEKMGEKTGWSYIEIPIELSEKLKPGYKQSFRVKGKLDQFEITGVALTPMGEGHFIMSLNADLRKGIGKRAGAELQVQIQVDNNPNPVSSPEFMECLADEPEAQAFFKTLAKGHQNYFMKWIESAKTAPTKTKRIAMAVTALARKMGYPEMIRANKDLN</sequence>
<dbReference type="Pfam" id="PF08922">
    <property type="entry name" value="DUF1905"/>
    <property type="match status" value="1"/>
</dbReference>
<proteinExistence type="predicted"/>
<reference evidence="1 3" key="1">
    <citation type="submission" date="2016-11" db="EMBL/GenBank/DDBJ databases">
        <authorList>
            <person name="Jaros S."/>
            <person name="Januszkiewicz K."/>
            <person name="Wedrychowicz H."/>
        </authorList>
    </citation>
    <scope>NUCLEOTIDE SEQUENCE [LARGE SCALE GENOMIC DNA]</scope>
    <source>
        <strain evidence="1 3">DSM 784</strain>
    </source>
</reference>
<evidence type="ECO:0000313" key="2">
    <source>
        <dbReference type="EMBL" id="WQG92274.1"/>
    </source>
</evidence>
<evidence type="ECO:0000313" key="1">
    <source>
        <dbReference type="EMBL" id="SFW80206.1"/>
    </source>
</evidence>
<dbReference type="RefSeq" id="WP_072363957.1">
    <property type="nucleotide sequence ID" value="NZ_CP139972.1"/>
</dbReference>
<dbReference type="InterPro" id="IPR015018">
    <property type="entry name" value="DUF1905"/>
</dbReference>
<dbReference type="AlphaFoldDB" id="A0A1K1S7A5"/>
<organism evidence="1 3">
    <name type="scientific">Chitinophaga sancti</name>
    <dbReference type="NCBI Taxonomy" id="1004"/>
    <lineage>
        <taxon>Bacteria</taxon>
        <taxon>Pseudomonadati</taxon>
        <taxon>Bacteroidota</taxon>
        <taxon>Chitinophagia</taxon>
        <taxon>Chitinophagales</taxon>
        <taxon>Chitinophagaceae</taxon>
        <taxon>Chitinophaga</taxon>
    </lineage>
</organism>
<dbReference type="STRING" id="1004.SAMN05661012_04915"/>
<protein>
    <submittedName>
        <fullName evidence="1">Bacteriocin-protection, YdeI or OmpD-Associated</fullName>
    </submittedName>
    <submittedName>
        <fullName evidence="2">YdeI/OmpD-associated family protein</fullName>
    </submittedName>
</protein>
<dbReference type="Pfam" id="PF13376">
    <property type="entry name" value="OmdA"/>
    <property type="match status" value="1"/>
</dbReference>